<sequence>MATQPARPLSTLTDQPGPRLKPAHKAMAKKRSETIAAYLFLAPYLFVLLVFSLFVSIYGIGLSFFRIDMGFTGPTFVGFKNYIQLFSQLANPGLSDFWTSMGNILKFTVFVVIFQTILALVMALLLHSIKRGRGTFRTMFYVPAVTSSVATSLIFLWLYNSEGVINFLLSLVGVHGPDWLNDVFWALPALMLLNVWSTAAMFMIYFLAALQDLPTDVLEAAEVDGAGRFQSFWYITLPLLRPTIFLVVALGTIGAFQMFDQAKFMTNGQPLNSTLTPMLEIYNEAFLNGGFGQAAAMSVILFILIFMVTILQRRFIDTGSRQ</sequence>
<dbReference type="Proteomes" id="UP000326912">
    <property type="component" value="Unassembled WGS sequence"/>
</dbReference>
<dbReference type="GO" id="GO:0005886">
    <property type="term" value="C:plasma membrane"/>
    <property type="evidence" value="ECO:0007669"/>
    <property type="project" value="UniProtKB-SubCell"/>
</dbReference>
<feature type="transmembrane region" description="Helical" evidence="7">
    <location>
        <begin position="138"/>
        <end position="159"/>
    </location>
</feature>
<dbReference type="SUPFAM" id="SSF161098">
    <property type="entry name" value="MetI-like"/>
    <property type="match status" value="1"/>
</dbReference>
<evidence type="ECO:0000256" key="8">
    <source>
        <dbReference type="SAM" id="MobiDB-lite"/>
    </source>
</evidence>
<feature type="transmembrane region" description="Helical" evidence="7">
    <location>
        <begin position="104"/>
        <end position="126"/>
    </location>
</feature>
<dbReference type="Pfam" id="PF00528">
    <property type="entry name" value="BPD_transp_1"/>
    <property type="match status" value="1"/>
</dbReference>
<gene>
    <name evidence="10" type="ORF">KDW_21720</name>
</gene>
<evidence type="ECO:0000256" key="3">
    <source>
        <dbReference type="ARBA" id="ARBA00022475"/>
    </source>
</evidence>
<feature type="region of interest" description="Disordered" evidence="8">
    <location>
        <begin position="1"/>
        <end position="20"/>
    </location>
</feature>
<dbReference type="AlphaFoldDB" id="A0A5J4KNK5"/>
<dbReference type="PROSITE" id="PS50928">
    <property type="entry name" value="ABC_TM1"/>
    <property type="match status" value="1"/>
</dbReference>
<dbReference type="InterPro" id="IPR035906">
    <property type="entry name" value="MetI-like_sf"/>
</dbReference>
<dbReference type="CDD" id="cd06261">
    <property type="entry name" value="TM_PBP2"/>
    <property type="match status" value="1"/>
</dbReference>
<keyword evidence="11" id="KW-1185">Reference proteome</keyword>
<feature type="transmembrane region" description="Helical" evidence="7">
    <location>
        <begin position="291"/>
        <end position="311"/>
    </location>
</feature>
<evidence type="ECO:0000256" key="4">
    <source>
        <dbReference type="ARBA" id="ARBA00022692"/>
    </source>
</evidence>
<dbReference type="RefSeq" id="WP_162005132.1">
    <property type="nucleotide sequence ID" value="NZ_BKZW01000001.1"/>
</dbReference>
<dbReference type="InterPro" id="IPR000515">
    <property type="entry name" value="MetI-like"/>
</dbReference>
<evidence type="ECO:0000259" key="9">
    <source>
        <dbReference type="PROSITE" id="PS50928"/>
    </source>
</evidence>
<dbReference type="InterPro" id="IPR051393">
    <property type="entry name" value="ABC_transporter_permease"/>
</dbReference>
<organism evidence="10 11">
    <name type="scientific">Dictyobacter vulcani</name>
    <dbReference type="NCBI Taxonomy" id="2607529"/>
    <lineage>
        <taxon>Bacteria</taxon>
        <taxon>Bacillati</taxon>
        <taxon>Chloroflexota</taxon>
        <taxon>Ktedonobacteria</taxon>
        <taxon>Ktedonobacterales</taxon>
        <taxon>Dictyobacteraceae</taxon>
        <taxon>Dictyobacter</taxon>
    </lineage>
</organism>
<dbReference type="EMBL" id="BKZW01000001">
    <property type="protein sequence ID" value="GER88010.1"/>
    <property type="molecule type" value="Genomic_DNA"/>
</dbReference>
<reference evidence="10 11" key="1">
    <citation type="submission" date="2019-10" db="EMBL/GenBank/DDBJ databases">
        <title>Dictyobacter vulcani sp. nov., within the class Ktedonobacteria, isolated from soil of volcanic Mt. Zao.</title>
        <authorList>
            <person name="Zheng Y."/>
            <person name="Wang C.M."/>
            <person name="Sakai Y."/>
            <person name="Abe K."/>
            <person name="Yokota A."/>
            <person name="Yabe S."/>
        </authorList>
    </citation>
    <scope>NUCLEOTIDE SEQUENCE [LARGE SCALE GENOMIC DNA]</scope>
    <source>
        <strain evidence="10 11">W12</strain>
    </source>
</reference>
<comment type="caution">
    <text evidence="10">The sequence shown here is derived from an EMBL/GenBank/DDBJ whole genome shotgun (WGS) entry which is preliminary data.</text>
</comment>
<evidence type="ECO:0000256" key="5">
    <source>
        <dbReference type="ARBA" id="ARBA00022989"/>
    </source>
</evidence>
<keyword evidence="6 7" id="KW-0472">Membrane</keyword>
<dbReference type="GO" id="GO:0055085">
    <property type="term" value="P:transmembrane transport"/>
    <property type="evidence" value="ECO:0007669"/>
    <property type="project" value="InterPro"/>
</dbReference>
<protein>
    <submittedName>
        <fullName evidence="10">ABC transporter permease</fullName>
    </submittedName>
</protein>
<dbReference type="PANTHER" id="PTHR30193">
    <property type="entry name" value="ABC TRANSPORTER PERMEASE PROTEIN"/>
    <property type="match status" value="1"/>
</dbReference>
<dbReference type="PANTHER" id="PTHR30193:SF37">
    <property type="entry name" value="INNER MEMBRANE ABC TRANSPORTER PERMEASE PROTEIN YCJO"/>
    <property type="match status" value="1"/>
</dbReference>
<evidence type="ECO:0000256" key="6">
    <source>
        <dbReference type="ARBA" id="ARBA00023136"/>
    </source>
</evidence>
<comment type="subcellular location">
    <subcellularLocation>
        <location evidence="1 7">Cell membrane</location>
        <topology evidence="1 7">Multi-pass membrane protein</topology>
    </subcellularLocation>
</comment>
<evidence type="ECO:0000313" key="11">
    <source>
        <dbReference type="Proteomes" id="UP000326912"/>
    </source>
</evidence>
<keyword evidence="2 7" id="KW-0813">Transport</keyword>
<dbReference type="Gene3D" id="1.10.3720.10">
    <property type="entry name" value="MetI-like"/>
    <property type="match status" value="1"/>
</dbReference>
<comment type="similarity">
    <text evidence="7">Belongs to the binding-protein-dependent transport system permease family.</text>
</comment>
<evidence type="ECO:0000256" key="2">
    <source>
        <dbReference type="ARBA" id="ARBA00022448"/>
    </source>
</evidence>
<feature type="domain" description="ABC transmembrane type-1" evidence="9">
    <location>
        <begin position="105"/>
        <end position="312"/>
    </location>
</feature>
<accession>A0A5J4KNK5</accession>
<evidence type="ECO:0000313" key="10">
    <source>
        <dbReference type="EMBL" id="GER88010.1"/>
    </source>
</evidence>
<proteinExistence type="inferred from homology"/>
<feature type="transmembrane region" description="Helical" evidence="7">
    <location>
        <begin position="183"/>
        <end position="210"/>
    </location>
</feature>
<name>A0A5J4KNK5_9CHLR</name>
<keyword evidence="4 7" id="KW-0812">Transmembrane</keyword>
<feature type="transmembrane region" description="Helical" evidence="7">
    <location>
        <begin position="35"/>
        <end position="60"/>
    </location>
</feature>
<keyword evidence="5 7" id="KW-1133">Transmembrane helix</keyword>
<evidence type="ECO:0000256" key="1">
    <source>
        <dbReference type="ARBA" id="ARBA00004651"/>
    </source>
</evidence>
<evidence type="ECO:0000256" key="7">
    <source>
        <dbReference type="RuleBase" id="RU363032"/>
    </source>
</evidence>
<keyword evidence="3" id="KW-1003">Cell membrane</keyword>
<feature type="transmembrane region" description="Helical" evidence="7">
    <location>
        <begin position="231"/>
        <end position="256"/>
    </location>
</feature>